<dbReference type="GO" id="GO:0000155">
    <property type="term" value="F:phosphorelay sensor kinase activity"/>
    <property type="evidence" value="ECO:0007669"/>
    <property type="project" value="InterPro"/>
</dbReference>
<dbReference type="Pfam" id="PF13424">
    <property type="entry name" value="TPR_12"/>
    <property type="match status" value="1"/>
</dbReference>
<dbReference type="InterPro" id="IPR003594">
    <property type="entry name" value="HATPase_dom"/>
</dbReference>
<dbReference type="InterPro" id="IPR005467">
    <property type="entry name" value="His_kinase_dom"/>
</dbReference>
<feature type="transmembrane region" description="Helical" evidence="6">
    <location>
        <begin position="411"/>
        <end position="428"/>
    </location>
</feature>
<gene>
    <name evidence="8" type="ORF">G6047_06465</name>
</gene>
<evidence type="ECO:0000256" key="1">
    <source>
        <dbReference type="ARBA" id="ARBA00022679"/>
    </source>
</evidence>
<proteinExistence type="predicted"/>
<dbReference type="EMBL" id="JAAMPU010000102">
    <property type="protein sequence ID" value="NMH27668.1"/>
    <property type="molecule type" value="Genomic_DNA"/>
</dbReference>
<evidence type="ECO:0000313" key="8">
    <source>
        <dbReference type="EMBL" id="NMH27668.1"/>
    </source>
</evidence>
<feature type="repeat" description="TPR" evidence="4">
    <location>
        <begin position="226"/>
        <end position="259"/>
    </location>
</feature>
<dbReference type="AlphaFoldDB" id="A0A972FSH3"/>
<keyword evidence="5" id="KW-0175">Coiled coil</keyword>
<dbReference type="Pfam" id="PF02518">
    <property type="entry name" value="HATPase_c"/>
    <property type="match status" value="1"/>
</dbReference>
<dbReference type="InterPro" id="IPR019734">
    <property type="entry name" value="TPR_rpt"/>
</dbReference>
<organism evidence="8 9">
    <name type="scientific">Flavobacterium silvaticum</name>
    <dbReference type="NCBI Taxonomy" id="1852020"/>
    <lineage>
        <taxon>Bacteria</taxon>
        <taxon>Pseudomonadati</taxon>
        <taxon>Bacteroidota</taxon>
        <taxon>Flavobacteriia</taxon>
        <taxon>Flavobacteriales</taxon>
        <taxon>Flavobacteriaceae</taxon>
        <taxon>Flavobacterium</taxon>
    </lineage>
</organism>
<dbReference type="Gene3D" id="3.30.565.10">
    <property type="entry name" value="Histidine kinase-like ATPase, C-terminal domain"/>
    <property type="match status" value="1"/>
</dbReference>
<dbReference type="InterPro" id="IPR011712">
    <property type="entry name" value="Sig_transdc_His_kin_sub3_dim/P"/>
</dbReference>
<keyword evidence="6" id="KW-1133">Transmembrane helix</keyword>
<dbReference type="InterPro" id="IPR011990">
    <property type="entry name" value="TPR-like_helical_dom_sf"/>
</dbReference>
<comment type="caution">
    <text evidence="8">The sequence shown here is derived from an EMBL/GenBank/DDBJ whole genome shotgun (WGS) entry which is preliminary data.</text>
</comment>
<evidence type="ECO:0000313" key="9">
    <source>
        <dbReference type="Proteomes" id="UP000712080"/>
    </source>
</evidence>
<feature type="domain" description="Histidine kinase" evidence="7">
    <location>
        <begin position="472"/>
        <end position="666"/>
    </location>
</feature>
<evidence type="ECO:0000259" key="7">
    <source>
        <dbReference type="PROSITE" id="PS50109"/>
    </source>
</evidence>
<evidence type="ECO:0000256" key="3">
    <source>
        <dbReference type="ARBA" id="ARBA00023012"/>
    </source>
</evidence>
<evidence type="ECO:0000256" key="5">
    <source>
        <dbReference type="SAM" id="Coils"/>
    </source>
</evidence>
<dbReference type="SUPFAM" id="SSF48452">
    <property type="entry name" value="TPR-like"/>
    <property type="match status" value="2"/>
</dbReference>
<dbReference type="PROSITE" id="PS50109">
    <property type="entry name" value="HIS_KIN"/>
    <property type="match status" value="1"/>
</dbReference>
<dbReference type="GO" id="GO:0046983">
    <property type="term" value="F:protein dimerization activity"/>
    <property type="evidence" value="ECO:0007669"/>
    <property type="project" value="InterPro"/>
</dbReference>
<dbReference type="SMART" id="SM00387">
    <property type="entry name" value="HATPase_c"/>
    <property type="match status" value="1"/>
</dbReference>
<keyword evidence="3" id="KW-0902">Two-component regulatory system</keyword>
<evidence type="ECO:0000256" key="4">
    <source>
        <dbReference type="PROSITE-ProRule" id="PRU00339"/>
    </source>
</evidence>
<dbReference type="PROSITE" id="PS50005">
    <property type="entry name" value="TPR"/>
    <property type="match status" value="1"/>
</dbReference>
<accession>A0A972FSH3</accession>
<dbReference type="Pfam" id="PF07730">
    <property type="entry name" value="HisKA_3"/>
    <property type="match status" value="1"/>
</dbReference>
<evidence type="ECO:0000256" key="6">
    <source>
        <dbReference type="SAM" id="Phobius"/>
    </source>
</evidence>
<dbReference type="PROSITE" id="PS50293">
    <property type="entry name" value="TPR_REGION"/>
    <property type="match status" value="1"/>
</dbReference>
<dbReference type="InterPro" id="IPR050482">
    <property type="entry name" value="Sensor_HK_TwoCompSys"/>
</dbReference>
<dbReference type="SMART" id="SM00028">
    <property type="entry name" value="TPR"/>
    <property type="match status" value="3"/>
</dbReference>
<keyword evidence="2" id="KW-0418">Kinase</keyword>
<dbReference type="Gene3D" id="1.20.5.1930">
    <property type="match status" value="1"/>
</dbReference>
<reference evidence="8" key="1">
    <citation type="submission" date="2020-02" db="EMBL/GenBank/DDBJ databases">
        <title>Flavobacterium sp. genome.</title>
        <authorList>
            <person name="Jung H.S."/>
            <person name="Baek J.H."/>
            <person name="Jeon C.O."/>
        </authorList>
    </citation>
    <scope>NUCLEOTIDE SEQUENCE</scope>
    <source>
        <strain evidence="8">SE-s28</strain>
    </source>
</reference>
<keyword evidence="1" id="KW-0808">Transferase</keyword>
<evidence type="ECO:0000256" key="2">
    <source>
        <dbReference type="ARBA" id="ARBA00022777"/>
    </source>
</evidence>
<dbReference type="Proteomes" id="UP000712080">
    <property type="component" value="Unassembled WGS sequence"/>
</dbReference>
<dbReference type="SUPFAM" id="SSF55874">
    <property type="entry name" value="ATPase domain of HSP90 chaperone/DNA topoisomerase II/histidine kinase"/>
    <property type="match status" value="1"/>
</dbReference>
<sequence>MKNGIIILVFIFINCHREKSKEINNTSKIKATRDSTIANANGPISLLKTQAQILLNSPNTFETRKSLISTANKFYELNETKDFLDLTNRAAILAKKSKDTLNLGKSYRYKAEYYRRTYVPDSALYFYTRAEKLFEQIKDQEALGKILLGKGILQYYESDYLGSELSLTRALSDLTETENNQSIYEALTMIGVIANDLKEYDKAITYHTKAYNLTKTKGLKGNGQAVTSLNNIGNVYQNLGEYNKAIDFYNQALTEDKFLKKQFPDIYAMIIDNLGYSKLKSNIYKGVREQFETSYKIRDSLNFTSGKIYNKIHLSELSWKTKDSIESKGFAMDAVKLSKNSNSPLDLLASLKQATKVDKKNASYYSEIYIRINDSLQQAERLSKDKFARIQFETNEISEANSQLQTQNRNLFLFFIGTVMIGLLLFVIRTQRAKNRELLMKQAQQKANEDIYNLMLAQQNNIEEGRIKEKKRIAQELHDGVLGRLFGARMNLDSLNRAEGDEAREKSVNYLNELKNIEQDIREISHDLNREKTVLINNFVAILTNLFEEQSANFEPEVDVEFDQEIKWDTVGNNLKINIYRIFQEALQNINKYAKASHIKVSLELEDNQIRLDVVDDGLGFDADKKSRGIGLQNMVSRTSECNGVFDIKSQKGKGTAITILFPILPTVSQETLSSPTPILA</sequence>
<feature type="coiled-coil region" evidence="5">
    <location>
        <begin position="500"/>
        <end position="534"/>
    </location>
</feature>
<dbReference type="GO" id="GO:0016020">
    <property type="term" value="C:membrane"/>
    <property type="evidence" value="ECO:0007669"/>
    <property type="project" value="InterPro"/>
</dbReference>
<dbReference type="PANTHER" id="PTHR24421">
    <property type="entry name" value="NITRATE/NITRITE SENSOR PROTEIN NARX-RELATED"/>
    <property type="match status" value="1"/>
</dbReference>
<dbReference type="Gene3D" id="1.25.40.10">
    <property type="entry name" value="Tetratricopeptide repeat domain"/>
    <property type="match status" value="2"/>
</dbReference>
<dbReference type="CDD" id="cd16917">
    <property type="entry name" value="HATPase_UhpB-NarQ-NarX-like"/>
    <property type="match status" value="1"/>
</dbReference>
<name>A0A972FSH3_9FLAO</name>
<keyword evidence="9" id="KW-1185">Reference proteome</keyword>
<keyword evidence="4" id="KW-0802">TPR repeat</keyword>
<keyword evidence="6" id="KW-0812">Transmembrane</keyword>
<protein>
    <submittedName>
        <fullName evidence="8">Tetratricopeptide repeat protein</fullName>
    </submittedName>
</protein>
<keyword evidence="6" id="KW-0472">Membrane</keyword>
<dbReference type="RefSeq" id="WP_169526672.1">
    <property type="nucleotide sequence ID" value="NZ_JAAMPU010000102.1"/>
</dbReference>
<dbReference type="InterPro" id="IPR036890">
    <property type="entry name" value="HATPase_C_sf"/>
</dbReference>